<comment type="similarity">
    <text evidence="1">Belongs to the protein kinase superfamily. STE Ser/Thr protein kinase family. STE20 subfamily.</text>
</comment>
<protein>
    <submittedName>
        <fullName evidence="7">Serine/threonine protein kinase</fullName>
    </submittedName>
</protein>
<keyword evidence="5" id="KW-0812">Transmembrane</keyword>
<dbReference type="GO" id="GO:0004674">
    <property type="term" value="F:protein serine/threonine kinase activity"/>
    <property type="evidence" value="ECO:0007669"/>
    <property type="project" value="UniProtKB-KW"/>
</dbReference>
<organism evidence="7 8">
    <name type="scientific">Cohnella yongneupensis</name>
    <dbReference type="NCBI Taxonomy" id="425006"/>
    <lineage>
        <taxon>Bacteria</taxon>
        <taxon>Bacillati</taxon>
        <taxon>Bacillota</taxon>
        <taxon>Bacilli</taxon>
        <taxon>Bacillales</taxon>
        <taxon>Paenibacillaceae</taxon>
        <taxon>Cohnella</taxon>
    </lineage>
</organism>
<dbReference type="RefSeq" id="WP_378111964.1">
    <property type="nucleotide sequence ID" value="NZ_JBHSNC010000035.1"/>
</dbReference>
<sequence>MTTSSEAEVVPLPPGTILRGKWNGNNYRLEKLVGLGANGQVYLATSNGYYKCALKLGLEAAELQGEANILAALDSSEKKRRPFLLDVDDALFNGREVPFYCMRYISGVPVNAYVQEHGSQWIGVIGYRLLERLSQLHEAGWVFGDIKSDNVLVGDYGKVELVDYGGMSAIGRSVRQFTEIYDRGYWSAGSRAADSAYDWFSVGMLWIHAVDSKRLMHLTKTLLPQNRHPSELMKLVRSHPRLKPLERWMEKAFSGQFADTKDAARQWRETFQQSPANKPAAGQVPMWMASLFAATVVLSLTVAAVWIFQ</sequence>
<dbReference type="PANTHER" id="PTHR45832">
    <property type="entry name" value="SERINE/THREONINE-PROTEIN KINASE SAMKA-RELATED-RELATED"/>
    <property type="match status" value="1"/>
</dbReference>
<dbReference type="InterPro" id="IPR011009">
    <property type="entry name" value="Kinase-like_dom_sf"/>
</dbReference>
<keyword evidence="7" id="KW-0723">Serine/threonine-protein kinase</keyword>
<keyword evidence="7" id="KW-0418">Kinase</keyword>
<dbReference type="Gene3D" id="1.10.510.10">
    <property type="entry name" value="Transferase(Phosphotransferase) domain 1"/>
    <property type="match status" value="1"/>
</dbReference>
<evidence type="ECO:0000259" key="6">
    <source>
        <dbReference type="PROSITE" id="PS50011"/>
    </source>
</evidence>
<keyword evidence="5" id="KW-0472">Membrane</keyword>
<evidence type="ECO:0000256" key="4">
    <source>
        <dbReference type="PROSITE-ProRule" id="PRU10141"/>
    </source>
</evidence>
<keyword evidence="5" id="KW-1133">Transmembrane helix</keyword>
<keyword evidence="2 4" id="KW-0547">Nucleotide-binding</keyword>
<dbReference type="Proteomes" id="UP001596108">
    <property type="component" value="Unassembled WGS sequence"/>
</dbReference>
<evidence type="ECO:0000313" key="8">
    <source>
        <dbReference type="Proteomes" id="UP001596108"/>
    </source>
</evidence>
<keyword evidence="8" id="KW-1185">Reference proteome</keyword>
<keyword evidence="7" id="KW-0808">Transferase</keyword>
<evidence type="ECO:0000256" key="2">
    <source>
        <dbReference type="ARBA" id="ARBA00022741"/>
    </source>
</evidence>
<accession>A0ABW0QYZ8</accession>
<feature type="binding site" evidence="4">
    <location>
        <position position="55"/>
    </location>
    <ligand>
        <name>ATP</name>
        <dbReference type="ChEBI" id="CHEBI:30616"/>
    </ligand>
</feature>
<dbReference type="PANTHER" id="PTHR45832:SF22">
    <property type="entry name" value="SERINE_THREONINE-PROTEIN KINASE SAMKA-RELATED"/>
    <property type="match status" value="1"/>
</dbReference>
<evidence type="ECO:0000256" key="5">
    <source>
        <dbReference type="SAM" id="Phobius"/>
    </source>
</evidence>
<name>A0ABW0QYZ8_9BACL</name>
<gene>
    <name evidence="7" type="ORF">ACFPQ4_11320</name>
</gene>
<dbReference type="Pfam" id="PF00069">
    <property type="entry name" value="Pkinase"/>
    <property type="match status" value="1"/>
</dbReference>
<evidence type="ECO:0000313" key="7">
    <source>
        <dbReference type="EMBL" id="MFC5530031.1"/>
    </source>
</evidence>
<dbReference type="SUPFAM" id="SSF56112">
    <property type="entry name" value="Protein kinase-like (PK-like)"/>
    <property type="match status" value="1"/>
</dbReference>
<dbReference type="InterPro" id="IPR051931">
    <property type="entry name" value="PAK3-like"/>
</dbReference>
<dbReference type="SMART" id="SM00220">
    <property type="entry name" value="S_TKc"/>
    <property type="match status" value="1"/>
</dbReference>
<dbReference type="PROSITE" id="PS50011">
    <property type="entry name" value="PROTEIN_KINASE_DOM"/>
    <property type="match status" value="1"/>
</dbReference>
<dbReference type="Gene3D" id="3.30.200.20">
    <property type="entry name" value="Phosphorylase Kinase, domain 1"/>
    <property type="match status" value="1"/>
</dbReference>
<dbReference type="InterPro" id="IPR000719">
    <property type="entry name" value="Prot_kinase_dom"/>
</dbReference>
<dbReference type="InterPro" id="IPR017441">
    <property type="entry name" value="Protein_kinase_ATP_BS"/>
</dbReference>
<keyword evidence="3 4" id="KW-0067">ATP-binding</keyword>
<feature type="transmembrane region" description="Helical" evidence="5">
    <location>
        <begin position="286"/>
        <end position="308"/>
    </location>
</feature>
<comment type="caution">
    <text evidence="7">The sequence shown here is derived from an EMBL/GenBank/DDBJ whole genome shotgun (WGS) entry which is preliminary data.</text>
</comment>
<dbReference type="EMBL" id="JBHSNC010000035">
    <property type="protein sequence ID" value="MFC5530031.1"/>
    <property type="molecule type" value="Genomic_DNA"/>
</dbReference>
<reference evidence="8" key="1">
    <citation type="journal article" date="2019" name="Int. J. Syst. Evol. Microbiol.">
        <title>The Global Catalogue of Microorganisms (GCM) 10K type strain sequencing project: providing services to taxonomists for standard genome sequencing and annotation.</title>
        <authorList>
            <consortium name="The Broad Institute Genomics Platform"/>
            <consortium name="The Broad Institute Genome Sequencing Center for Infectious Disease"/>
            <person name="Wu L."/>
            <person name="Ma J."/>
        </authorList>
    </citation>
    <scope>NUCLEOTIDE SEQUENCE [LARGE SCALE GENOMIC DNA]</scope>
    <source>
        <strain evidence="8">CGMCC 1.18578</strain>
    </source>
</reference>
<proteinExistence type="inferred from homology"/>
<dbReference type="PROSITE" id="PS00107">
    <property type="entry name" value="PROTEIN_KINASE_ATP"/>
    <property type="match status" value="1"/>
</dbReference>
<evidence type="ECO:0000256" key="1">
    <source>
        <dbReference type="ARBA" id="ARBA00008874"/>
    </source>
</evidence>
<evidence type="ECO:0000256" key="3">
    <source>
        <dbReference type="ARBA" id="ARBA00022840"/>
    </source>
</evidence>
<feature type="domain" description="Protein kinase" evidence="6">
    <location>
        <begin position="27"/>
        <end position="288"/>
    </location>
</feature>